<dbReference type="EMBL" id="JADNRY010000048">
    <property type="protein sequence ID" value="KAF9069659.1"/>
    <property type="molecule type" value="Genomic_DNA"/>
</dbReference>
<evidence type="ECO:0000313" key="2">
    <source>
        <dbReference type="Proteomes" id="UP000772434"/>
    </source>
</evidence>
<evidence type="ECO:0000313" key="1">
    <source>
        <dbReference type="EMBL" id="KAF9069659.1"/>
    </source>
</evidence>
<proteinExistence type="predicted"/>
<comment type="caution">
    <text evidence="1">The sequence shown here is derived from an EMBL/GenBank/DDBJ whole genome shotgun (WGS) entry which is preliminary data.</text>
</comment>
<accession>A0A9P5PPD2</accession>
<keyword evidence="2" id="KW-1185">Reference proteome</keyword>
<organism evidence="1 2">
    <name type="scientific">Rhodocollybia butyracea</name>
    <dbReference type="NCBI Taxonomy" id="206335"/>
    <lineage>
        <taxon>Eukaryota</taxon>
        <taxon>Fungi</taxon>
        <taxon>Dikarya</taxon>
        <taxon>Basidiomycota</taxon>
        <taxon>Agaricomycotina</taxon>
        <taxon>Agaricomycetes</taxon>
        <taxon>Agaricomycetidae</taxon>
        <taxon>Agaricales</taxon>
        <taxon>Marasmiineae</taxon>
        <taxon>Omphalotaceae</taxon>
        <taxon>Rhodocollybia</taxon>
    </lineage>
</organism>
<dbReference type="AlphaFoldDB" id="A0A9P5PPD2"/>
<reference evidence="1" key="1">
    <citation type="submission" date="2020-11" db="EMBL/GenBank/DDBJ databases">
        <authorList>
            <consortium name="DOE Joint Genome Institute"/>
            <person name="Ahrendt S."/>
            <person name="Riley R."/>
            <person name="Andreopoulos W."/>
            <person name="Labutti K."/>
            <person name="Pangilinan J."/>
            <person name="Ruiz-Duenas F.J."/>
            <person name="Barrasa J.M."/>
            <person name="Sanchez-Garcia M."/>
            <person name="Camarero S."/>
            <person name="Miyauchi S."/>
            <person name="Serrano A."/>
            <person name="Linde D."/>
            <person name="Babiker R."/>
            <person name="Drula E."/>
            <person name="Ayuso-Fernandez I."/>
            <person name="Pacheco R."/>
            <person name="Padilla G."/>
            <person name="Ferreira P."/>
            <person name="Barriuso J."/>
            <person name="Kellner H."/>
            <person name="Castanera R."/>
            <person name="Alfaro M."/>
            <person name="Ramirez L."/>
            <person name="Pisabarro A.G."/>
            <person name="Kuo A."/>
            <person name="Tritt A."/>
            <person name="Lipzen A."/>
            <person name="He G."/>
            <person name="Yan M."/>
            <person name="Ng V."/>
            <person name="Cullen D."/>
            <person name="Martin F."/>
            <person name="Rosso M.-N."/>
            <person name="Henrissat B."/>
            <person name="Hibbett D."/>
            <person name="Martinez A.T."/>
            <person name="Grigoriev I.V."/>
        </authorList>
    </citation>
    <scope>NUCLEOTIDE SEQUENCE</scope>
    <source>
        <strain evidence="1">AH 40177</strain>
    </source>
</reference>
<name>A0A9P5PPD2_9AGAR</name>
<sequence>IVDGRFYTGCRHFSGMATLRSDPDCLRDNCVFSVRHTHPYCRSPLCIRTMSQPVHNPIRFSPMTCASCRGRDGVCRSLMSI</sequence>
<feature type="non-terminal residue" evidence="1">
    <location>
        <position position="1"/>
    </location>
</feature>
<gene>
    <name evidence="1" type="ORF">BDP27DRAFT_1222145</name>
</gene>
<dbReference type="Proteomes" id="UP000772434">
    <property type="component" value="Unassembled WGS sequence"/>
</dbReference>
<protein>
    <submittedName>
        <fullName evidence="1">Uncharacterized protein</fullName>
    </submittedName>
</protein>
<dbReference type="OrthoDB" id="3134980at2759"/>